<dbReference type="PANTHER" id="PTHR46825:SF11">
    <property type="entry name" value="PENICILLIN-BINDING PROTEIN 4"/>
    <property type="match status" value="1"/>
</dbReference>
<protein>
    <submittedName>
        <fullName evidence="7">CubicO group peptidase (Beta-lactamase class C family)</fullName>
    </submittedName>
</protein>
<dbReference type="SUPFAM" id="SSF56601">
    <property type="entry name" value="beta-lactamase/transpeptidase-like"/>
    <property type="match status" value="1"/>
</dbReference>
<dbReference type="InterPro" id="IPR012338">
    <property type="entry name" value="Beta-lactam/transpept-like"/>
</dbReference>
<name>A0A562SFG6_9BACT</name>
<dbReference type="GO" id="GO:0016020">
    <property type="term" value="C:membrane"/>
    <property type="evidence" value="ECO:0007669"/>
    <property type="project" value="UniProtKB-SubCell"/>
</dbReference>
<keyword evidence="2" id="KW-0472">Membrane</keyword>
<dbReference type="AlphaFoldDB" id="A0A562SFG6"/>
<dbReference type="Gene3D" id="3.30.428.10">
    <property type="entry name" value="HIT-like"/>
    <property type="match status" value="1"/>
</dbReference>
<dbReference type="GO" id="GO:0003824">
    <property type="term" value="F:catalytic activity"/>
    <property type="evidence" value="ECO:0007669"/>
    <property type="project" value="InterPro"/>
</dbReference>
<evidence type="ECO:0000313" key="8">
    <source>
        <dbReference type="Proteomes" id="UP000316167"/>
    </source>
</evidence>
<dbReference type="InterPro" id="IPR036265">
    <property type="entry name" value="HIT-like_sf"/>
</dbReference>
<evidence type="ECO:0000256" key="4">
    <source>
        <dbReference type="PIRSR" id="PIRSR601310-3"/>
    </source>
</evidence>
<accession>A0A562SFG6</accession>
<gene>
    <name evidence="7" type="ORF">IQ13_2796</name>
</gene>
<feature type="active site" description="Tele-AMP-histidine intermediate" evidence="3">
    <location>
        <position position="148"/>
    </location>
</feature>
<dbReference type="Pfam" id="PF00144">
    <property type="entry name" value="Beta-lactamase"/>
    <property type="match status" value="1"/>
</dbReference>
<dbReference type="Proteomes" id="UP000316167">
    <property type="component" value="Unassembled WGS sequence"/>
</dbReference>
<evidence type="ECO:0000256" key="2">
    <source>
        <dbReference type="ARBA" id="ARBA00023136"/>
    </source>
</evidence>
<feature type="short sequence motif" description="Histidine triad motif" evidence="4 5">
    <location>
        <begin position="146"/>
        <end position="150"/>
    </location>
</feature>
<evidence type="ECO:0000256" key="5">
    <source>
        <dbReference type="PROSITE-ProRule" id="PRU00464"/>
    </source>
</evidence>
<keyword evidence="8" id="KW-1185">Reference proteome</keyword>
<comment type="subcellular location">
    <subcellularLocation>
        <location evidence="1">Membrane</location>
    </subcellularLocation>
</comment>
<evidence type="ECO:0000259" key="6">
    <source>
        <dbReference type="PROSITE" id="PS51084"/>
    </source>
</evidence>
<dbReference type="Gene3D" id="3.10.450.50">
    <property type="match status" value="1"/>
</dbReference>
<dbReference type="Gene3D" id="3.40.710.10">
    <property type="entry name" value="DD-peptidase/beta-lactamase superfamily"/>
    <property type="match status" value="1"/>
</dbReference>
<dbReference type="EMBL" id="VLLE01000005">
    <property type="protein sequence ID" value="TWI80127.1"/>
    <property type="molecule type" value="Genomic_DNA"/>
</dbReference>
<comment type="caution">
    <text evidence="7">The sequence shown here is derived from an EMBL/GenBank/DDBJ whole genome shotgun (WGS) entry which is preliminary data.</text>
</comment>
<dbReference type="InterPro" id="IPR032710">
    <property type="entry name" value="NTF2-like_dom_sf"/>
</dbReference>
<dbReference type="PRINTS" id="PR00332">
    <property type="entry name" value="HISTRIAD"/>
</dbReference>
<dbReference type="PANTHER" id="PTHR46825">
    <property type="entry name" value="D-ALANYL-D-ALANINE-CARBOXYPEPTIDASE/ENDOPEPTIDASE AMPH"/>
    <property type="match status" value="1"/>
</dbReference>
<dbReference type="PROSITE" id="PS00892">
    <property type="entry name" value="HIT_1"/>
    <property type="match status" value="1"/>
</dbReference>
<organism evidence="7 8">
    <name type="scientific">Lacibacter cauensis</name>
    <dbReference type="NCBI Taxonomy" id="510947"/>
    <lineage>
        <taxon>Bacteria</taxon>
        <taxon>Pseudomonadati</taxon>
        <taxon>Bacteroidota</taxon>
        <taxon>Chitinophagia</taxon>
        <taxon>Chitinophagales</taxon>
        <taxon>Chitinophagaceae</taxon>
        <taxon>Lacibacter</taxon>
    </lineage>
</organism>
<dbReference type="SUPFAM" id="SSF54427">
    <property type="entry name" value="NTF2-like"/>
    <property type="match status" value="1"/>
</dbReference>
<evidence type="ECO:0000313" key="7">
    <source>
        <dbReference type="EMBL" id="TWI80127.1"/>
    </source>
</evidence>
<feature type="domain" description="HIT" evidence="6">
    <location>
        <begin position="52"/>
        <end position="165"/>
    </location>
</feature>
<dbReference type="InterPro" id="IPR011146">
    <property type="entry name" value="HIT-like"/>
</dbReference>
<proteinExistence type="predicted"/>
<reference evidence="7 8" key="1">
    <citation type="journal article" date="2015" name="Stand. Genomic Sci.">
        <title>Genomic Encyclopedia of Bacterial and Archaeal Type Strains, Phase III: the genomes of soil and plant-associated and newly described type strains.</title>
        <authorList>
            <person name="Whitman W.B."/>
            <person name="Woyke T."/>
            <person name="Klenk H.P."/>
            <person name="Zhou Y."/>
            <person name="Lilburn T.G."/>
            <person name="Beck B.J."/>
            <person name="De Vos P."/>
            <person name="Vandamme P."/>
            <person name="Eisen J.A."/>
            <person name="Garrity G."/>
            <person name="Hugenholtz P."/>
            <person name="Kyrpides N.C."/>
        </authorList>
    </citation>
    <scope>NUCLEOTIDE SEQUENCE [LARGE SCALE GENOMIC DNA]</scope>
    <source>
        <strain evidence="7 8">CGMCC 1.7271</strain>
    </source>
</reference>
<sequence length="668" mass="76064">MHLEKTKGLQKKDMRFKFLFVLVAAFIVRNECMAQSENYKKKKDSALKTTSPFELIAAHQKKDVVLEYEDKELMVFEPVSKQAPVHLLIVPKKRITTLNEAGTDNQNMLGKMMLLAKEMARKKGIDQTGYRLALNTNENAGQSVFHIHLHLLGGTKLGPMMDQTFRNNLTANPNTDKQQIEHLLHLFMNSIEKKDTGTLFSLFVDVPISWVAVWKPETLKELQKTKLNEPLVESRNYKTWVTGLMRDRLYQEKFTNPVISEDGTIGSVTFDYSFLVNNKKGNWGKESWGLIKVNNQWKIASVLFSVELEKFKSSGNEPKDGIEIKHPLAEKYIQSFKDTANFHGTVLIAKGDSIIHHAAYGYFDVENKVPNAVTTQFLVGSLTKSFVATAIMQLVEKGMVDLNAPLQQYIPNLKPELAKNVTVHHLLKQQSGLAASMDNLTEYEIMDITPLELLEIINKSKKNFNPGEKHEYSNINYCLLAMVIEKVTGKTYQAYLQETIFTPVGMKNTGMERLLNIPANRAIGYRMINNQFRRVQNVVSYAFGSGDIYSTTMELYNWSRALQSGKLVNAESLAKMFDGGTKDWGYYGYGFRVQGYQRSPLLQTPGTLIRHGGTMNGFTSNYHYYKEDDLTIIILSNYRNIPIRTLSYHLKEIILDSEPGKRKNILAE</sequence>
<evidence type="ECO:0000256" key="3">
    <source>
        <dbReference type="PIRSR" id="PIRSR601310-1"/>
    </source>
</evidence>
<dbReference type="Pfam" id="PF01230">
    <property type="entry name" value="HIT"/>
    <property type="match status" value="1"/>
</dbReference>
<dbReference type="SUPFAM" id="SSF54197">
    <property type="entry name" value="HIT-like"/>
    <property type="match status" value="1"/>
</dbReference>
<dbReference type="InterPro" id="IPR019808">
    <property type="entry name" value="Histidine_triad_CS"/>
</dbReference>
<dbReference type="InterPro" id="IPR001466">
    <property type="entry name" value="Beta-lactam-related"/>
</dbReference>
<dbReference type="InterPro" id="IPR050491">
    <property type="entry name" value="AmpC-like"/>
</dbReference>
<dbReference type="PROSITE" id="PS51084">
    <property type="entry name" value="HIT_2"/>
    <property type="match status" value="1"/>
</dbReference>
<evidence type="ECO:0000256" key="1">
    <source>
        <dbReference type="ARBA" id="ARBA00004370"/>
    </source>
</evidence>
<dbReference type="InterPro" id="IPR001310">
    <property type="entry name" value="Histidine_triad_HIT"/>
</dbReference>